<feature type="compositionally biased region" description="Basic residues" evidence="2">
    <location>
        <begin position="200"/>
        <end position="212"/>
    </location>
</feature>
<feature type="compositionally biased region" description="Basic and acidic residues" evidence="2">
    <location>
        <begin position="145"/>
        <end position="165"/>
    </location>
</feature>
<feature type="compositionally biased region" description="Low complexity" evidence="2">
    <location>
        <begin position="634"/>
        <end position="646"/>
    </location>
</feature>
<keyword evidence="1" id="KW-0175">Coiled coil</keyword>
<protein>
    <submittedName>
        <fullName evidence="4">Uncharacterized protein</fullName>
    </submittedName>
</protein>
<feature type="compositionally biased region" description="Basic residues" evidence="2">
    <location>
        <begin position="166"/>
        <end position="175"/>
    </location>
</feature>
<name>A0A1I8BEX6_MELHA</name>
<reference evidence="4" key="1">
    <citation type="submission" date="2016-11" db="UniProtKB">
        <authorList>
            <consortium name="WormBaseParasite"/>
        </authorList>
    </citation>
    <scope>IDENTIFICATION</scope>
</reference>
<feature type="compositionally biased region" description="Basic and acidic residues" evidence="2">
    <location>
        <begin position="183"/>
        <end position="199"/>
    </location>
</feature>
<evidence type="ECO:0000256" key="2">
    <source>
        <dbReference type="SAM" id="MobiDB-lite"/>
    </source>
</evidence>
<keyword evidence="3" id="KW-1185">Reference proteome</keyword>
<dbReference type="AlphaFoldDB" id="A0A1I8BEX6"/>
<evidence type="ECO:0000313" key="3">
    <source>
        <dbReference type="Proteomes" id="UP000095281"/>
    </source>
</evidence>
<evidence type="ECO:0000313" key="4">
    <source>
        <dbReference type="WBParaSite" id="MhA1_Contig2021.frz3.gene10"/>
    </source>
</evidence>
<organism evidence="3 4">
    <name type="scientific">Meloidogyne hapla</name>
    <name type="common">Root-knot nematode worm</name>
    <dbReference type="NCBI Taxonomy" id="6305"/>
    <lineage>
        <taxon>Eukaryota</taxon>
        <taxon>Metazoa</taxon>
        <taxon>Ecdysozoa</taxon>
        <taxon>Nematoda</taxon>
        <taxon>Chromadorea</taxon>
        <taxon>Rhabditida</taxon>
        <taxon>Tylenchina</taxon>
        <taxon>Tylenchomorpha</taxon>
        <taxon>Tylenchoidea</taxon>
        <taxon>Meloidogynidae</taxon>
        <taxon>Meloidogyninae</taxon>
        <taxon>Meloidogyne</taxon>
    </lineage>
</organism>
<dbReference type="WBParaSite" id="MhA1_Contig2021.frz3.gene10">
    <property type="protein sequence ID" value="MhA1_Contig2021.frz3.gene10"/>
    <property type="gene ID" value="MhA1_Contig2021.frz3.gene10"/>
</dbReference>
<proteinExistence type="predicted"/>
<dbReference type="Proteomes" id="UP000095281">
    <property type="component" value="Unplaced"/>
</dbReference>
<feature type="region of interest" description="Disordered" evidence="2">
    <location>
        <begin position="277"/>
        <end position="310"/>
    </location>
</feature>
<evidence type="ECO:0000256" key="1">
    <source>
        <dbReference type="SAM" id="Coils"/>
    </source>
</evidence>
<feature type="region of interest" description="Disordered" evidence="2">
    <location>
        <begin position="625"/>
        <end position="649"/>
    </location>
</feature>
<feature type="compositionally biased region" description="Pro residues" evidence="2">
    <location>
        <begin position="283"/>
        <end position="293"/>
    </location>
</feature>
<accession>A0A1I8BEX6</accession>
<feature type="region of interest" description="Disordered" evidence="2">
    <location>
        <begin position="145"/>
        <end position="256"/>
    </location>
</feature>
<feature type="compositionally biased region" description="Low complexity" evidence="2">
    <location>
        <begin position="245"/>
        <end position="255"/>
    </location>
</feature>
<feature type="coiled-coil region" evidence="1">
    <location>
        <begin position="324"/>
        <end position="355"/>
    </location>
</feature>
<sequence>MLSCNTVVKVMSTTSRTQRPKPKEILDDSVSVIQCQRFLPRAAVRAKIEEYGIDVDDELPDYDKTRMKADLKLFLGENTTSFVEWLFGFFQKVKQHQSASNSSLPAILNETSEKIVQLKEQPKKLNLHCGNDLFFGKTEKVKTFSKTKPIESPKRKDKRDSSKTSKREKHPKSTKRVLSPSASKKENKHASSKKEVVKHVEKKQHLQTRKKHYSSEEEDEEEEKPSSPPSSLRKQSKIEPEKVEPASTTPAPSTTFAIPRAVLRSVIVHPQMQYFKSSNAPRILPPPRSPSPLPSADSPQFDIEYSNEDGTVENDQIFADVELKDKKEADCEVTTEKIEEEKVEEKKEIEKEQTTTIITERPHNREIVMPKSKRKVLDYPSSRLFQRALYGAQGLNIEANTCRVIENKESEKINKQEIEGTETKIIREAIVDQQPIARPSSATGEKTFKNGGVAKVFAKAIQETKRQSETLVNVQNCAFEKRASKRTVCVDEFPNSEKSGIDFLENKRIRIEMEQPLESITIREENEDEEDSVLLVNLEKKSTKRSICKERKEYKKPKFGLEMLKEHIKGSVEKTAKTTPTKVVDVDKIEEVKEKEVLIKKKAETKEDKEIGRNIQKDEIPVEEVVEEEKETETNGGENNNSELSVDSSQHDIRKIREFVVNMPISAPKSPSVVPLWDGCISIDDVSSTDDEAEIDAVLEEQHNLRKMALEREKELKGRELPPTAALSRPLVHRRDAVVSLQEALMSPTGCSNGGVSDLLQQSIQQQFLVSSQQQQININNTTRPYATVAPCQITTPTFTATASTGTNISQQVQQNDIMSLVSQMAASVNTQNQRISIQPVQTKLKLKNPPCFGAYRGYRTFSKTYSPAINSKQIYPFHNKVISQNQPVLMQLRERHRQTSKLYSDMLEEQLLLLAQIQKMSSNPENSEKIKILMFRSKTLEKNSQELKKQLEVLSASLESVKK</sequence>